<dbReference type="OrthoDB" id="410155at2759"/>
<name>A0A4C1V7Q1_EUMVA</name>
<gene>
    <name evidence="1" type="ORF">EVAR_94057_1</name>
</gene>
<dbReference type="Proteomes" id="UP000299102">
    <property type="component" value="Unassembled WGS sequence"/>
</dbReference>
<accession>A0A4C1V7Q1</accession>
<evidence type="ECO:0000313" key="2">
    <source>
        <dbReference type="Proteomes" id="UP000299102"/>
    </source>
</evidence>
<comment type="caution">
    <text evidence="1">The sequence shown here is derived from an EMBL/GenBank/DDBJ whole genome shotgun (WGS) entry which is preliminary data.</text>
</comment>
<evidence type="ECO:0000313" key="1">
    <source>
        <dbReference type="EMBL" id="GBP34044.1"/>
    </source>
</evidence>
<dbReference type="EMBL" id="BGZK01000283">
    <property type="protein sequence ID" value="GBP34044.1"/>
    <property type="molecule type" value="Genomic_DNA"/>
</dbReference>
<proteinExistence type="predicted"/>
<organism evidence="1 2">
    <name type="scientific">Eumeta variegata</name>
    <name type="common">Bagworm moth</name>
    <name type="synonym">Eumeta japonica</name>
    <dbReference type="NCBI Taxonomy" id="151549"/>
    <lineage>
        <taxon>Eukaryota</taxon>
        <taxon>Metazoa</taxon>
        <taxon>Ecdysozoa</taxon>
        <taxon>Arthropoda</taxon>
        <taxon>Hexapoda</taxon>
        <taxon>Insecta</taxon>
        <taxon>Pterygota</taxon>
        <taxon>Neoptera</taxon>
        <taxon>Endopterygota</taxon>
        <taxon>Lepidoptera</taxon>
        <taxon>Glossata</taxon>
        <taxon>Ditrysia</taxon>
        <taxon>Tineoidea</taxon>
        <taxon>Psychidae</taxon>
        <taxon>Oiketicinae</taxon>
        <taxon>Eumeta</taxon>
    </lineage>
</organism>
<protein>
    <submittedName>
        <fullName evidence="1">Uncharacterized protein</fullName>
    </submittedName>
</protein>
<keyword evidence="2" id="KW-1185">Reference proteome</keyword>
<reference evidence="1 2" key="1">
    <citation type="journal article" date="2019" name="Commun. Biol.">
        <title>The bagworm genome reveals a unique fibroin gene that provides high tensile strength.</title>
        <authorList>
            <person name="Kono N."/>
            <person name="Nakamura H."/>
            <person name="Ohtoshi R."/>
            <person name="Tomita M."/>
            <person name="Numata K."/>
            <person name="Arakawa K."/>
        </authorList>
    </citation>
    <scope>NUCLEOTIDE SEQUENCE [LARGE SCALE GENOMIC DNA]</scope>
</reference>
<sequence>MLCKYSGYEQRHFYLNIGLPLRAISAVASINVASNVQLRTNRTYARKGGTALYYKRSLYCYPIDIPPVTGCRLSMTGCDKIIIVSVYFPATKQLLRSNLKAILALDDADISFRHRSSAILIVKNPIPPLKRPDNTIDIDDAEIVECKADSTESQFSHASPPYDISHIHCIEKEVRHKASLEPKDDPFPFSVKVQTLVKNFKSEQAQVLDDMNNKAIKYFFLPLLSLLVVIFNACFKNCYLPPIWKEVEEFLKPPPSLLSCTPIFGRVAPMALDRLQVIQKKFCTDATDAHWPERIECEEEDREQCAARAQPAPGAGDGCTVKIHEERSADEFCVAFRLGT</sequence>
<dbReference type="AlphaFoldDB" id="A0A4C1V7Q1"/>